<accession>A0A2Z6ZRC2</accession>
<dbReference type="Proteomes" id="UP000250235">
    <property type="component" value="Unassembled WGS sequence"/>
</dbReference>
<evidence type="ECO:0000313" key="2">
    <source>
        <dbReference type="Proteomes" id="UP000250235"/>
    </source>
</evidence>
<proteinExistence type="predicted"/>
<gene>
    <name evidence="1" type="ORF">F511_47288</name>
</gene>
<name>A0A2Z6ZRC2_9LAMI</name>
<evidence type="ECO:0000313" key="1">
    <source>
        <dbReference type="EMBL" id="KZT75687.1"/>
    </source>
</evidence>
<reference evidence="1 2" key="1">
    <citation type="journal article" date="2015" name="Proc. Natl. Acad. Sci. U.S.A.">
        <title>The resurrection genome of Boea hygrometrica: A blueprint for survival of dehydration.</title>
        <authorList>
            <person name="Xiao L."/>
            <person name="Yang G."/>
            <person name="Zhang L."/>
            <person name="Yang X."/>
            <person name="Zhao S."/>
            <person name="Ji Z."/>
            <person name="Zhou Q."/>
            <person name="Hu M."/>
            <person name="Wang Y."/>
            <person name="Chen M."/>
            <person name="Xu Y."/>
            <person name="Jin H."/>
            <person name="Xiao X."/>
            <person name="Hu G."/>
            <person name="Bao F."/>
            <person name="Hu Y."/>
            <person name="Wan P."/>
            <person name="Li L."/>
            <person name="Deng X."/>
            <person name="Kuang T."/>
            <person name="Xiang C."/>
            <person name="Zhu J.K."/>
            <person name="Oliver M.J."/>
            <person name="He Y."/>
        </authorList>
    </citation>
    <scope>NUCLEOTIDE SEQUENCE [LARGE SCALE GENOMIC DNA]</scope>
    <source>
        <strain evidence="2">cv. XS01</strain>
    </source>
</reference>
<dbReference type="AlphaFoldDB" id="A0A2Z6ZRC2"/>
<protein>
    <submittedName>
        <fullName evidence="1">Uncharacterized protein</fullName>
    </submittedName>
</protein>
<organism evidence="1 2">
    <name type="scientific">Dorcoceras hygrometricum</name>
    <dbReference type="NCBI Taxonomy" id="472368"/>
    <lineage>
        <taxon>Eukaryota</taxon>
        <taxon>Viridiplantae</taxon>
        <taxon>Streptophyta</taxon>
        <taxon>Embryophyta</taxon>
        <taxon>Tracheophyta</taxon>
        <taxon>Spermatophyta</taxon>
        <taxon>Magnoliopsida</taxon>
        <taxon>eudicotyledons</taxon>
        <taxon>Gunneridae</taxon>
        <taxon>Pentapetalae</taxon>
        <taxon>asterids</taxon>
        <taxon>lamiids</taxon>
        <taxon>Lamiales</taxon>
        <taxon>Gesneriaceae</taxon>
        <taxon>Didymocarpoideae</taxon>
        <taxon>Trichosporeae</taxon>
        <taxon>Loxocarpinae</taxon>
        <taxon>Dorcoceras</taxon>
    </lineage>
</organism>
<dbReference type="EMBL" id="KV205455">
    <property type="protein sequence ID" value="KZT75687.1"/>
    <property type="molecule type" value="Genomic_DNA"/>
</dbReference>
<keyword evidence="2" id="KW-1185">Reference proteome</keyword>
<sequence>MSCVRWIVPEGVALVSCENMQVGLDVRKEEKSWNQQRRRQHICWRKLKSVTLTLAYLLKESGEIEKTIRYAYVGSRMDSFAYVEFNQLLNC</sequence>